<dbReference type="Pfam" id="PF04239">
    <property type="entry name" value="DUF421"/>
    <property type="match status" value="1"/>
</dbReference>
<comment type="caution">
    <text evidence="11">The sequence shown here is derived from an EMBL/GenBank/DDBJ whole genome shotgun (WGS) entry which is preliminary data.</text>
</comment>
<feature type="domain" description="YetF C-terminal" evidence="9">
    <location>
        <begin position="81"/>
        <end position="147"/>
    </location>
</feature>
<evidence type="ECO:0000256" key="8">
    <source>
        <dbReference type="SAM" id="Phobius"/>
    </source>
</evidence>
<evidence type="ECO:0000256" key="7">
    <source>
        <dbReference type="SAM" id="MobiDB-lite"/>
    </source>
</evidence>
<evidence type="ECO:0000313" key="11">
    <source>
        <dbReference type="EMBL" id="GGD16131.1"/>
    </source>
</evidence>
<reference evidence="11" key="2">
    <citation type="submission" date="2020-09" db="EMBL/GenBank/DDBJ databases">
        <authorList>
            <person name="Sun Q."/>
            <person name="Zhou Y."/>
        </authorList>
    </citation>
    <scope>NUCLEOTIDE SEQUENCE</scope>
    <source>
        <strain evidence="11">CGMCC 1.15493</strain>
    </source>
</reference>
<evidence type="ECO:0000256" key="4">
    <source>
        <dbReference type="ARBA" id="ARBA00022692"/>
    </source>
</evidence>
<dbReference type="EMBL" id="BMJJ01000003">
    <property type="protein sequence ID" value="GGD16131.1"/>
    <property type="molecule type" value="Genomic_DNA"/>
</dbReference>
<comment type="similarity">
    <text evidence="2">Belongs to the UPF0702 family.</text>
</comment>
<accession>A0A916XVK3</accession>
<evidence type="ECO:0000256" key="1">
    <source>
        <dbReference type="ARBA" id="ARBA00004651"/>
    </source>
</evidence>
<comment type="subcellular location">
    <subcellularLocation>
        <location evidence="1">Cell membrane</location>
        <topology evidence="1">Multi-pass membrane protein</topology>
    </subcellularLocation>
</comment>
<keyword evidence="5 8" id="KW-1133">Transmembrane helix</keyword>
<gene>
    <name evidence="11" type="ORF">GCM10011335_18620</name>
</gene>
<evidence type="ECO:0000256" key="6">
    <source>
        <dbReference type="ARBA" id="ARBA00023136"/>
    </source>
</evidence>
<evidence type="ECO:0000313" key="12">
    <source>
        <dbReference type="Proteomes" id="UP000613160"/>
    </source>
</evidence>
<keyword evidence="4 8" id="KW-0812">Transmembrane</keyword>
<dbReference type="Proteomes" id="UP000613160">
    <property type="component" value="Unassembled WGS sequence"/>
</dbReference>
<dbReference type="InterPro" id="IPR007353">
    <property type="entry name" value="DUF421"/>
</dbReference>
<dbReference type="AlphaFoldDB" id="A0A916XVK3"/>
<dbReference type="InterPro" id="IPR023090">
    <property type="entry name" value="UPF0702_alpha/beta_dom_sf"/>
</dbReference>
<evidence type="ECO:0000259" key="10">
    <source>
        <dbReference type="Pfam" id="PF20730"/>
    </source>
</evidence>
<reference evidence="11" key="1">
    <citation type="journal article" date="2014" name="Int. J. Syst. Evol. Microbiol.">
        <title>Complete genome sequence of Corynebacterium casei LMG S-19264T (=DSM 44701T), isolated from a smear-ripened cheese.</title>
        <authorList>
            <consortium name="US DOE Joint Genome Institute (JGI-PGF)"/>
            <person name="Walter F."/>
            <person name="Albersmeier A."/>
            <person name="Kalinowski J."/>
            <person name="Ruckert C."/>
        </authorList>
    </citation>
    <scope>NUCLEOTIDE SEQUENCE</scope>
    <source>
        <strain evidence="11">CGMCC 1.15493</strain>
    </source>
</reference>
<dbReference type="PANTHER" id="PTHR34582:SF2">
    <property type="entry name" value="UPF0702 TRANSMEMBRANE PROTEIN YDFR"/>
    <property type="match status" value="1"/>
</dbReference>
<name>A0A916XVK3_9HYPH</name>
<dbReference type="Gene3D" id="3.30.240.20">
    <property type="entry name" value="bsu07140 like domains"/>
    <property type="match status" value="1"/>
</dbReference>
<sequence length="165" mass="18173">MDIVFRASAMFAALYLLLRLLGKRELSQMTPFELVVLVVMGDLVQQGVTHNDFSVTGAVLAIVTFAFWALVMSWSSYLSPRAERLLEGEPRVIIRNGELIEANLRRDRITRAEVESEMRLAGIGRMRDVAWAILEPQGRISFIKAENGGPEATPQSAAEGGGPAE</sequence>
<organism evidence="11 12">
    <name type="scientific">Aureimonas glaciei</name>
    <dbReference type="NCBI Taxonomy" id="1776957"/>
    <lineage>
        <taxon>Bacteria</taxon>
        <taxon>Pseudomonadati</taxon>
        <taxon>Pseudomonadota</taxon>
        <taxon>Alphaproteobacteria</taxon>
        <taxon>Hyphomicrobiales</taxon>
        <taxon>Aurantimonadaceae</taxon>
        <taxon>Aureimonas</taxon>
    </lineage>
</organism>
<dbReference type="PANTHER" id="PTHR34582">
    <property type="entry name" value="UPF0702 TRANSMEMBRANE PROTEIN YCAP"/>
    <property type="match status" value="1"/>
</dbReference>
<evidence type="ECO:0000256" key="2">
    <source>
        <dbReference type="ARBA" id="ARBA00006448"/>
    </source>
</evidence>
<evidence type="ECO:0000259" key="9">
    <source>
        <dbReference type="Pfam" id="PF04239"/>
    </source>
</evidence>
<evidence type="ECO:0000256" key="3">
    <source>
        <dbReference type="ARBA" id="ARBA00022475"/>
    </source>
</evidence>
<keyword evidence="3" id="KW-1003">Cell membrane</keyword>
<dbReference type="RefSeq" id="WP_188850285.1">
    <property type="nucleotide sequence ID" value="NZ_BMJJ01000003.1"/>
</dbReference>
<keyword evidence="12" id="KW-1185">Reference proteome</keyword>
<dbReference type="GO" id="GO:0005886">
    <property type="term" value="C:plasma membrane"/>
    <property type="evidence" value="ECO:0007669"/>
    <property type="project" value="UniProtKB-SubCell"/>
</dbReference>
<feature type="region of interest" description="Disordered" evidence="7">
    <location>
        <begin position="144"/>
        <end position="165"/>
    </location>
</feature>
<feature type="domain" description="YetF-like N-terminal transmembrane" evidence="10">
    <location>
        <begin position="10"/>
        <end position="72"/>
    </location>
</feature>
<dbReference type="InterPro" id="IPR048454">
    <property type="entry name" value="YetF_N"/>
</dbReference>
<evidence type="ECO:0000256" key="5">
    <source>
        <dbReference type="ARBA" id="ARBA00022989"/>
    </source>
</evidence>
<keyword evidence="6 8" id="KW-0472">Membrane</keyword>
<feature type="transmembrane region" description="Helical" evidence="8">
    <location>
        <begin position="53"/>
        <end position="74"/>
    </location>
</feature>
<protein>
    <recommendedName>
        <fullName evidence="13">DUF421 domain-containing protein</fullName>
    </recommendedName>
</protein>
<proteinExistence type="inferred from homology"/>
<dbReference type="Pfam" id="PF20730">
    <property type="entry name" value="YetF_N"/>
    <property type="match status" value="1"/>
</dbReference>
<evidence type="ECO:0008006" key="13">
    <source>
        <dbReference type="Google" id="ProtNLM"/>
    </source>
</evidence>